<feature type="domain" description="Blue (type 1) copper" evidence="11">
    <location>
        <begin position="29"/>
        <end position="114"/>
    </location>
</feature>
<dbReference type="InterPro" id="IPR028871">
    <property type="entry name" value="BlueCu_1_BS"/>
</dbReference>
<keyword evidence="13" id="KW-1185">Reference proteome</keyword>
<dbReference type="SUPFAM" id="SSF49503">
    <property type="entry name" value="Cupredoxins"/>
    <property type="match status" value="1"/>
</dbReference>
<evidence type="ECO:0000256" key="10">
    <source>
        <dbReference type="SAM" id="SignalP"/>
    </source>
</evidence>
<evidence type="ECO:0000256" key="5">
    <source>
        <dbReference type="ARBA" id="ARBA00022723"/>
    </source>
</evidence>
<organism evidence="12 13">
    <name type="scientific">Alloalcanivorax profundimaris</name>
    <dbReference type="NCBI Taxonomy" id="2735259"/>
    <lineage>
        <taxon>Bacteria</taxon>
        <taxon>Pseudomonadati</taxon>
        <taxon>Pseudomonadota</taxon>
        <taxon>Gammaproteobacteria</taxon>
        <taxon>Oceanospirillales</taxon>
        <taxon>Alcanivoracaceae</taxon>
        <taxon>Alloalcanivorax</taxon>
    </lineage>
</organism>
<dbReference type="RefSeq" id="WP_194297677.1">
    <property type="nucleotide sequence ID" value="NZ_ARXX01000021.1"/>
</dbReference>
<protein>
    <recommendedName>
        <fullName evidence="3 9">Pseudoazurin</fullName>
    </recommendedName>
</protein>
<name>A0ABS0AQF7_9GAMM</name>
<dbReference type="Proteomes" id="UP000662703">
    <property type="component" value="Unassembled WGS sequence"/>
</dbReference>
<feature type="signal peptide" evidence="10">
    <location>
        <begin position="1"/>
        <end position="24"/>
    </location>
</feature>
<evidence type="ECO:0000259" key="11">
    <source>
        <dbReference type="Pfam" id="PF00127"/>
    </source>
</evidence>
<evidence type="ECO:0000256" key="2">
    <source>
        <dbReference type="ARBA" id="ARBA00004418"/>
    </source>
</evidence>
<evidence type="ECO:0000256" key="8">
    <source>
        <dbReference type="ARBA" id="ARBA00023008"/>
    </source>
</evidence>
<gene>
    <name evidence="12" type="ORF">Y5W_01668</name>
</gene>
<dbReference type="PRINTS" id="PR00155">
    <property type="entry name" value="AMICYANIN"/>
</dbReference>
<dbReference type="PRINTS" id="PR00156">
    <property type="entry name" value="COPPERBLUE"/>
</dbReference>
<keyword evidence="7" id="KW-0249">Electron transport</keyword>
<dbReference type="Pfam" id="PF00127">
    <property type="entry name" value="Copper-bind"/>
    <property type="match status" value="1"/>
</dbReference>
<keyword evidence="4" id="KW-0813">Transport</keyword>
<dbReference type="CDD" id="cd04218">
    <property type="entry name" value="Pseudoazurin"/>
    <property type="match status" value="1"/>
</dbReference>
<dbReference type="PROSITE" id="PS00196">
    <property type="entry name" value="COPPER_BLUE"/>
    <property type="match status" value="1"/>
</dbReference>
<evidence type="ECO:0000256" key="9">
    <source>
        <dbReference type="NCBIfam" id="TIGR02375"/>
    </source>
</evidence>
<dbReference type="Gene3D" id="2.60.40.420">
    <property type="entry name" value="Cupredoxins - blue copper proteins"/>
    <property type="match status" value="1"/>
</dbReference>
<keyword evidence="5" id="KW-0479">Metal-binding</keyword>
<evidence type="ECO:0000256" key="4">
    <source>
        <dbReference type="ARBA" id="ARBA00022448"/>
    </source>
</evidence>
<comment type="caution">
    <text evidence="12">The sequence shown here is derived from an EMBL/GenBank/DDBJ whole genome shotgun (WGS) entry which is preliminary data.</text>
</comment>
<dbReference type="InterPro" id="IPR012745">
    <property type="entry name" value="Pseudoazurin"/>
</dbReference>
<evidence type="ECO:0000256" key="6">
    <source>
        <dbReference type="ARBA" id="ARBA00022764"/>
    </source>
</evidence>
<keyword evidence="10" id="KW-0732">Signal</keyword>
<evidence type="ECO:0000313" key="13">
    <source>
        <dbReference type="Proteomes" id="UP000662703"/>
    </source>
</evidence>
<evidence type="ECO:0000256" key="3">
    <source>
        <dbReference type="ARBA" id="ARBA00016984"/>
    </source>
</evidence>
<dbReference type="InterPro" id="IPR000923">
    <property type="entry name" value="BlueCu_1"/>
</dbReference>
<evidence type="ECO:0000256" key="7">
    <source>
        <dbReference type="ARBA" id="ARBA00022982"/>
    </source>
</evidence>
<dbReference type="InterPro" id="IPR008972">
    <property type="entry name" value="Cupredoxin"/>
</dbReference>
<comment type="subcellular location">
    <subcellularLocation>
        <location evidence="2">Periplasm</location>
    </subcellularLocation>
</comment>
<feature type="chain" id="PRO_5046974643" description="Pseudoazurin" evidence="10">
    <location>
        <begin position="25"/>
        <end position="149"/>
    </location>
</feature>
<dbReference type="InterPro" id="IPR002386">
    <property type="entry name" value="Amicyanin/Pseudoazurin"/>
</dbReference>
<proteinExistence type="predicted"/>
<keyword evidence="6" id="KW-0574">Periplasm</keyword>
<evidence type="ECO:0000313" key="12">
    <source>
        <dbReference type="EMBL" id="MBF5056374.1"/>
    </source>
</evidence>
<dbReference type="EMBL" id="ARXX01000021">
    <property type="protein sequence ID" value="MBF5056374.1"/>
    <property type="molecule type" value="Genomic_DNA"/>
</dbReference>
<dbReference type="InterPro" id="IPR001235">
    <property type="entry name" value="Copper_blue_Plastocyanin"/>
</dbReference>
<dbReference type="NCBIfam" id="TIGR02375">
    <property type="entry name" value="pseudoazurin"/>
    <property type="match status" value="1"/>
</dbReference>
<accession>A0ABS0AQF7</accession>
<reference evidence="12 13" key="1">
    <citation type="submission" date="2012-09" db="EMBL/GenBank/DDBJ databases">
        <title>Genome Sequence of alkane-degrading Bacterium Alcanivorax sp. 521-1.</title>
        <authorList>
            <person name="Lai Q."/>
            <person name="Shao Z."/>
        </authorList>
    </citation>
    <scope>NUCLEOTIDE SEQUENCE [LARGE SCALE GENOMIC DNA]</scope>
    <source>
        <strain evidence="12 13">521-1</strain>
    </source>
</reference>
<comment type="cofactor">
    <cofactor evidence="1">
        <name>Cu cation</name>
        <dbReference type="ChEBI" id="CHEBI:23378"/>
    </cofactor>
</comment>
<keyword evidence="8" id="KW-0186">Copper</keyword>
<evidence type="ECO:0000256" key="1">
    <source>
        <dbReference type="ARBA" id="ARBA00001935"/>
    </source>
</evidence>
<sequence>MRVSRSALAVLVSGLMAAATPALAADHEVHMKNQGADGTMVFEPGYLKVAPGDTVTFVPEDPAHNSHAVFTPDGADAWTGQLNEKVTVTLSKEGVYLYQCDPHMPLGMVGVIQVGGAGNLDAAKEKAETLSAGMAMNKGRFADYLGKVE</sequence>